<sequence>MSCLSGSRHMAESHQPRVRNHDAMTLIARRVRDRPLAWPLGECWTDSALRKPALLSRVWGAGKARGRPKAPKPGGGATQAILLAAEQSRQALVEACRRLLGALAGLCASHTPAFSSREDCNISLKTSANPRSMHMAAMGTTAYRRTIPVVHCPVRLHGQPGTTAVASASGQRRALSPLPTGEIQASISSADCSLLFFSLVQLSSWPARGSDGYSSPWIA</sequence>
<evidence type="ECO:0000313" key="1">
    <source>
        <dbReference type="EMBL" id="KXJ91133.1"/>
    </source>
</evidence>
<protein>
    <submittedName>
        <fullName evidence="1">Uncharacterized protein</fullName>
    </submittedName>
</protein>
<dbReference type="Proteomes" id="UP000070501">
    <property type="component" value="Unassembled WGS sequence"/>
</dbReference>
<name>A0A136J222_9PEZI</name>
<reference evidence="2" key="1">
    <citation type="submission" date="2016-02" db="EMBL/GenBank/DDBJ databases">
        <title>Draft genome sequence of Microdochium bolleyi, a fungal endophyte of beachgrass.</title>
        <authorList>
            <consortium name="DOE Joint Genome Institute"/>
            <person name="David A.S."/>
            <person name="May G."/>
            <person name="Haridas S."/>
            <person name="Lim J."/>
            <person name="Wang M."/>
            <person name="Labutti K."/>
            <person name="Lipzen A."/>
            <person name="Barry K."/>
            <person name="Grigoriev I.V."/>
        </authorList>
    </citation>
    <scope>NUCLEOTIDE SEQUENCE [LARGE SCALE GENOMIC DNA]</scope>
    <source>
        <strain evidence="2">J235TASD1</strain>
    </source>
</reference>
<evidence type="ECO:0000313" key="2">
    <source>
        <dbReference type="Proteomes" id="UP000070501"/>
    </source>
</evidence>
<keyword evidence="2" id="KW-1185">Reference proteome</keyword>
<proteinExistence type="predicted"/>
<organism evidence="1 2">
    <name type="scientific">Microdochium bolleyi</name>
    <dbReference type="NCBI Taxonomy" id="196109"/>
    <lineage>
        <taxon>Eukaryota</taxon>
        <taxon>Fungi</taxon>
        <taxon>Dikarya</taxon>
        <taxon>Ascomycota</taxon>
        <taxon>Pezizomycotina</taxon>
        <taxon>Sordariomycetes</taxon>
        <taxon>Xylariomycetidae</taxon>
        <taxon>Xylariales</taxon>
        <taxon>Microdochiaceae</taxon>
        <taxon>Microdochium</taxon>
    </lineage>
</organism>
<dbReference type="EMBL" id="KQ964251">
    <property type="protein sequence ID" value="KXJ91133.1"/>
    <property type="molecule type" value="Genomic_DNA"/>
</dbReference>
<accession>A0A136J222</accession>
<dbReference type="InParanoid" id="A0A136J222"/>
<gene>
    <name evidence="1" type="ORF">Micbo1qcDRAFT_225978</name>
</gene>
<dbReference type="AlphaFoldDB" id="A0A136J222"/>